<dbReference type="PANTHER" id="PTHR47526">
    <property type="entry name" value="ATP-DEPENDENT DNA HELICASE"/>
    <property type="match status" value="1"/>
</dbReference>
<evidence type="ECO:0000259" key="3">
    <source>
        <dbReference type="PROSITE" id="PS50966"/>
    </source>
</evidence>
<reference evidence="4" key="2">
    <citation type="submission" date="2020-11" db="EMBL/GenBank/DDBJ databases">
        <authorList>
            <person name="McCartney M.A."/>
            <person name="Auch B."/>
            <person name="Kono T."/>
            <person name="Mallez S."/>
            <person name="Becker A."/>
            <person name="Gohl D.M."/>
            <person name="Silverstein K.A.T."/>
            <person name="Koren S."/>
            <person name="Bechman K.B."/>
            <person name="Herman A."/>
            <person name="Abrahante J.E."/>
            <person name="Garbe J."/>
        </authorList>
    </citation>
    <scope>NUCLEOTIDE SEQUENCE</scope>
    <source>
        <strain evidence="4">Duluth1</strain>
        <tissue evidence="4">Whole animal</tissue>
    </source>
</reference>
<dbReference type="AlphaFoldDB" id="A0A9D4DT66"/>
<gene>
    <name evidence="4" type="ORF">DPMN_189240</name>
</gene>
<evidence type="ECO:0000256" key="2">
    <source>
        <dbReference type="SAM" id="MobiDB-lite"/>
    </source>
</evidence>
<reference evidence="4" key="1">
    <citation type="journal article" date="2019" name="bioRxiv">
        <title>The Genome of the Zebra Mussel, Dreissena polymorpha: A Resource for Invasive Species Research.</title>
        <authorList>
            <person name="McCartney M.A."/>
            <person name="Auch B."/>
            <person name="Kono T."/>
            <person name="Mallez S."/>
            <person name="Zhang Y."/>
            <person name="Obille A."/>
            <person name="Becker A."/>
            <person name="Abrahante J.E."/>
            <person name="Garbe J."/>
            <person name="Badalamenti J.P."/>
            <person name="Herman A."/>
            <person name="Mangelson H."/>
            <person name="Liachko I."/>
            <person name="Sullivan S."/>
            <person name="Sone E.D."/>
            <person name="Koren S."/>
            <person name="Silverstein K.A.T."/>
            <person name="Beckman K.B."/>
            <person name="Gohl D.M."/>
        </authorList>
    </citation>
    <scope>NUCLEOTIDE SEQUENCE</scope>
    <source>
        <strain evidence="4">Duluth1</strain>
        <tissue evidence="4">Whole animal</tissue>
    </source>
</reference>
<dbReference type="PANTHER" id="PTHR47526:SF3">
    <property type="entry name" value="PHD-TYPE DOMAIN-CONTAINING PROTEIN"/>
    <property type="match status" value="1"/>
</dbReference>
<name>A0A9D4DT66_DREPO</name>
<keyword evidence="1" id="KW-0862">Zinc</keyword>
<dbReference type="InterPro" id="IPR007527">
    <property type="entry name" value="Znf_SWIM"/>
</dbReference>
<dbReference type="PROSITE" id="PS50966">
    <property type="entry name" value="ZF_SWIM"/>
    <property type="match status" value="1"/>
</dbReference>
<accession>A0A9D4DT66</accession>
<organism evidence="4 5">
    <name type="scientific">Dreissena polymorpha</name>
    <name type="common">Zebra mussel</name>
    <name type="synonym">Mytilus polymorpha</name>
    <dbReference type="NCBI Taxonomy" id="45954"/>
    <lineage>
        <taxon>Eukaryota</taxon>
        <taxon>Metazoa</taxon>
        <taxon>Spiralia</taxon>
        <taxon>Lophotrochozoa</taxon>
        <taxon>Mollusca</taxon>
        <taxon>Bivalvia</taxon>
        <taxon>Autobranchia</taxon>
        <taxon>Heteroconchia</taxon>
        <taxon>Euheterodonta</taxon>
        <taxon>Imparidentia</taxon>
        <taxon>Neoheterodontei</taxon>
        <taxon>Myida</taxon>
        <taxon>Dreissenoidea</taxon>
        <taxon>Dreissenidae</taxon>
        <taxon>Dreissena</taxon>
    </lineage>
</organism>
<sequence length="118" mass="13108">MFKATTKCTVQASYSVQVNYNVSITLHGNSGKVLDATCDCKASAMGRCNHIAAVLFAVDDIILKHGHHIAPTSTLCSWNKGRKNKRDPQPCHTATYSKKMKPDRIIHFDPRPDQHDDS</sequence>
<dbReference type="EMBL" id="JAIWYP010000010">
    <property type="protein sequence ID" value="KAH3754563.1"/>
    <property type="molecule type" value="Genomic_DNA"/>
</dbReference>
<proteinExistence type="predicted"/>
<keyword evidence="1" id="KW-0479">Metal-binding</keyword>
<feature type="region of interest" description="Disordered" evidence="2">
    <location>
        <begin position="77"/>
        <end position="96"/>
    </location>
</feature>
<dbReference type="GO" id="GO:0008270">
    <property type="term" value="F:zinc ion binding"/>
    <property type="evidence" value="ECO:0007669"/>
    <property type="project" value="UniProtKB-KW"/>
</dbReference>
<evidence type="ECO:0000313" key="4">
    <source>
        <dbReference type="EMBL" id="KAH3754563.1"/>
    </source>
</evidence>
<evidence type="ECO:0000313" key="5">
    <source>
        <dbReference type="Proteomes" id="UP000828390"/>
    </source>
</evidence>
<dbReference type="Proteomes" id="UP000828390">
    <property type="component" value="Unassembled WGS sequence"/>
</dbReference>
<keyword evidence="5" id="KW-1185">Reference proteome</keyword>
<feature type="domain" description="SWIM-type" evidence="3">
    <location>
        <begin position="20"/>
        <end position="59"/>
    </location>
</feature>
<comment type="caution">
    <text evidence="4">The sequence shown here is derived from an EMBL/GenBank/DDBJ whole genome shotgun (WGS) entry which is preliminary data.</text>
</comment>
<dbReference type="Pfam" id="PF04434">
    <property type="entry name" value="SWIM"/>
    <property type="match status" value="1"/>
</dbReference>
<protein>
    <recommendedName>
        <fullName evidence="3">SWIM-type domain-containing protein</fullName>
    </recommendedName>
</protein>
<evidence type="ECO:0000256" key="1">
    <source>
        <dbReference type="PROSITE-ProRule" id="PRU00325"/>
    </source>
</evidence>
<keyword evidence="1" id="KW-0863">Zinc-finger</keyword>